<comment type="caution">
    <text evidence="3">The sequence shown here is derived from an EMBL/GenBank/DDBJ whole genome shotgun (WGS) entry which is preliminary data.</text>
</comment>
<feature type="domain" description="C2H2-type" evidence="2">
    <location>
        <begin position="124"/>
        <end position="144"/>
    </location>
</feature>
<sequence>MDNQKDHSDQPEKSSTQQPQNGVDENVDAGSLPSNVGPVSRAEVPPIPAVTIQTARIVPPSFYTTPPPAAGGGGGVTAGASGSREGSRAKKGRSFDPRASSSGGLFFRFLKPKRRIDARAPPVCAVCRRRFPSYYSLFGHLRSHDKREWGGAFPPPRYNPDWVRRGGDDADQQEPPAANQIVIEQEVIPALLGAAQETLARMNQDAQIAPREFDLNVHPQDEAGPSSAGNAETTGLDLNFPPPKEEEEGNDDDEDAPAA</sequence>
<dbReference type="PANTHER" id="PTHR47591">
    <property type="entry name" value="ZINC FINGER PROTEIN ZAT2-RELATED"/>
    <property type="match status" value="1"/>
</dbReference>
<dbReference type="OMA" id="QIAPREF"/>
<name>A0A2C9WCX8_MANES</name>
<gene>
    <name evidence="3" type="ORF">MANES_02G113200v8</name>
</gene>
<dbReference type="PROSITE" id="PS00028">
    <property type="entry name" value="ZINC_FINGER_C2H2_1"/>
    <property type="match status" value="1"/>
</dbReference>
<dbReference type="Pfam" id="PF13912">
    <property type="entry name" value="zf-C2H2_6"/>
    <property type="match status" value="1"/>
</dbReference>
<reference evidence="4" key="1">
    <citation type="journal article" date="2016" name="Nat. Biotechnol.">
        <title>Sequencing wild and cultivated cassava and related species reveals extensive interspecific hybridization and genetic diversity.</title>
        <authorList>
            <person name="Bredeson J.V."/>
            <person name="Lyons J.B."/>
            <person name="Prochnik S.E."/>
            <person name="Wu G.A."/>
            <person name="Ha C.M."/>
            <person name="Edsinger-Gonzales E."/>
            <person name="Grimwood J."/>
            <person name="Schmutz J."/>
            <person name="Rabbi I.Y."/>
            <person name="Egesi C."/>
            <person name="Nauluvula P."/>
            <person name="Lebot V."/>
            <person name="Ndunguru J."/>
            <person name="Mkamilo G."/>
            <person name="Bart R.S."/>
            <person name="Setter T.L."/>
            <person name="Gleadow R.M."/>
            <person name="Kulakow P."/>
            <person name="Ferguson M.E."/>
            <person name="Rounsley S."/>
            <person name="Rokhsar D.S."/>
        </authorList>
    </citation>
    <scope>NUCLEOTIDE SEQUENCE [LARGE SCALE GENOMIC DNA]</scope>
    <source>
        <strain evidence="4">cv. AM560-2</strain>
    </source>
</reference>
<evidence type="ECO:0000313" key="3">
    <source>
        <dbReference type="EMBL" id="OAY57645.1"/>
    </source>
</evidence>
<proteinExistence type="predicted"/>
<evidence type="ECO:0000256" key="1">
    <source>
        <dbReference type="SAM" id="MobiDB-lite"/>
    </source>
</evidence>
<protein>
    <recommendedName>
        <fullName evidence="2">C2H2-type domain-containing protein</fullName>
    </recommendedName>
</protein>
<feature type="compositionally biased region" description="Polar residues" evidence="1">
    <location>
        <begin position="13"/>
        <end position="23"/>
    </location>
</feature>
<organism evidence="3 4">
    <name type="scientific">Manihot esculenta</name>
    <name type="common">Cassava</name>
    <name type="synonym">Jatropha manihot</name>
    <dbReference type="NCBI Taxonomy" id="3983"/>
    <lineage>
        <taxon>Eukaryota</taxon>
        <taxon>Viridiplantae</taxon>
        <taxon>Streptophyta</taxon>
        <taxon>Embryophyta</taxon>
        <taxon>Tracheophyta</taxon>
        <taxon>Spermatophyta</taxon>
        <taxon>Magnoliopsida</taxon>
        <taxon>eudicotyledons</taxon>
        <taxon>Gunneridae</taxon>
        <taxon>Pentapetalae</taxon>
        <taxon>rosids</taxon>
        <taxon>fabids</taxon>
        <taxon>Malpighiales</taxon>
        <taxon>Euphorbiaceae</taxon>
        <taxon>Crotonoideae</taxon>
        <taxon>Manihoteae</taxon>
        <taxon>Manihot</taxon>
    </lineage>
</organism>
<evidence type="ECO:0000259" key="2">
    <source>
        <dbReference type="PROSITE" id="PS00028"/>
    </source>
</evidence>
<dbReference type="Gramene" id="Manes.02G113200.1.v8.1">
    <property type="protein sequence ID" value="Manes.02G113200.1.v8.1.CDS.1"/>
    <property type="gene ID" value="Manes.02G113200.v8.1"/>
</dbReference>
<feature type="region of interest" description="Disordered" evidence="1">
    <location>
        <begin position="1"/>
        <end position="42"/>
    </location>
</feature>
<feature type="compositionally biased region" description="Basic and acidic residues" evidence="1">
    <location>
        <begin position="85"/>
        <end position="96"/>
    </location>
</feature>
<feature type="region of interest" description="Disordered" evidence="1">
    <location>
        <begin position="210"/>
        <end position="259"/>
    </location>
</feature>
<feature type="compositionally biased region" description="Acidic residues" evidence="1">
    <location>
        <begin position="245"/>
        <end position="259"/>
    </location>
</feature>
<dbReference type="EMBL" id="CM004388">
    <property type="protein sequence ID" value="OAY57645.1"/>
    <property type="molecule type" value="Genomic_DNA"/>
</dbReference>
<evidence type="ECO:0000313" key="4">
    <source>
        <dbReference type="Proteomes" id="UP000091857"/>
    </source>
</evidence>
<dbReference type="AlphaFoldDB" id="A0A2C9WCX8"/>
<dbReference type="InterPro" id="IPR013087">
    <property type="entry name" value="Znf_C2H2_type"/>
</dbReference>
<dbReference type="Proteomes" id="UP000091857">
    <property type="component" value="Chromosome 2"/>
</dbReference>
<dbReference type="PANTHER" id="PTHR47591:SF6">
    <property type="entry name" value="C2H2-TYPE DOMAIN-CONTAINING PROTEIN"/>
    <property type="match status" value="1"/>
</dbReference>
<dbReference type="STRING" id="3983.A0A2C9WCX8"/>
<keyword evidence="4" id="KW-1185">Reference proteome</keyword>
<feature type="region of interest" description="Disordered" evidence="1">
    <location>
        <begin position="55"/>
        <end position="100"/>
    </location>
</feature>
<dbReference type="OrthoDB" id="852078at2759"/>
<feature type="compositionally biased region" description="Basic and acidic residues" evidence="1">
    <location>
        <begin position="211"/>
        <end position="221"/>
    </location>
</feature>
<feature type="compositionally biased region" description="Basic and acidic residues" evidence="1">
    <location>
        <begin position="1"/>
        <end position="12"/>
    </location>
</feature>
<accession>A0A2C9WCX8</accession>